<keyword evidence="1" id="KW-0472">Membrane</keyword>
<dbReference type="Gene3D" id="3.30.70.60">
    <property type="match status" value="1"/>
</dbReference>
<keyword evidence="1" id="KW-0812">Transmembrane</keyword>
<dbReference type="STRING" id="1802117.A3J54_00800"/>
<dbReference type="AlphaFoldDB" id="A0A1G2G5Y1"/>
<evidence type="ECO:0000313" key="2">
    <source>
        <dbReference type="EMBL" id="OGZ45607.1"/>
    </source>
</evidence>
<name>A0A1G2G5Y1_9BACT</name>
<sequence length="170" mass="18811">MTEKQTLWRMLIGGLAGNLLLVGIGCSFYFFFIQPTFTSLINTSNELALLEKRKIFLREAAHEIKQRSDDLNALDAAFLHLEDAVPFVTLLETIAAQNNVTISIQADSISNSTATKQAEFNLTITGTLAHVMQFIKQIESLPYFTDISSLTLSTKNTQVEAIINLSVLAL</sequence>
<dbReference type="EMBL" id="MHNN01000019">
    <property type="protein sequence ID" value="OGZ45607.1"/>
    <property type="molecule type" value="Genomic_DNA"/>
</dbReference>
<keyword evidence="1" id="KW-1133">Transmembrane helix</keyword>
<comment type="caution">
    <text evidence="2">The sequence shown here is derived from an EMBL/GenBank/DDBJ whole genome shotgun (WGS) entry which is preliminary data.</text>
</comment>
<evidence type="ECO:0000256" key="1">
    <source>
        <dbReference type="SAM" id="Phobius"/>
    </source>
</evidence>
<protein>
    <submittedName>
        <fullName evidence="2">Uncharacterized protein</fullName>
    </submittedName>
</protein>
<organism evidence="2 3">
    <name type="scientific">Candidatus Ryanbacteria bacterium RIFCSPHIGHO2_02_FULL_45_13b</name>
    <dbReference type="NCBI Taxonomy" id="1802117"/>
    <lineage>
        <taxon>Bacteria</taxon>
        <taxon>Candidatus Ryaniibacteriota</taxon>
    </lineage>
</organism>
<accession>A0A1G2G5Y1</accession>
<proteinExistence type="predicted"/>
<dbReference type="PROSITE" id="PS51257">
    <property type="entry name" value="PROKAR_LIPOPROTEIN"/>
    <property type="match status" value="1"/>
</dbReference>
<feature type="transmembrane region" description="Helical" evidence="1">
    <location>
        <begin position="7"/>
        <end position="32"/>
    </location>
</feature>
<dbReference type="InterPro" id="IPR014717">
    <property type="entry name" value="Transl_elong_EF1B/ribsomal_bS6"/>
</dbReference>
<gene>
    <name evidence="2" type="ORF">A3J54_00800</name>
</gene>
<reference evidence="2 3" key="1">
    <citation type="journal article" date="2016" name="Nat. Commun.">
        <title>Thousands of microbial genomes shed light on interconnected biogeochemical processes in an aquifer system.</title>
        <authorList>
            <person name="Anantharaman K."/>
            <person name="Brown C.T."/>
            <person name="Hug L.A."/>
            <person name="Sharon I."/>
            <person name="Castelle C.J."/>
            <person name="Probst A.J."/>
            <person name="Thomas B.C."/>
            <person name="Singh A."/>
            <person name="Wilkins M.J."/>
            <person name="Karaoz U."/>
            <person name="Brodie E.L."/>
            <person name="Williams K.H."/>
            <person name="Hubbard S.S."/>
            <person name="Banfield J.F."/>
        </authorList>
    </citation>
    <scope>NUCLEOTIDE SEQUENCE [LARGE SCALE GENOMIC DNA]</scope>
</reference>
<dbReference type="Proteomes" id="UP000176576">
    <property type="component" value="Unassembled WGS sequence"/>
</dbReference>
<evidence type="ECO:0000313" key="3">
    <source>
        <dbReference type="Proteomes" id="UP000176576"/>
    </source>
</evidence>